<evidence type="ECO:0000313" key="10">
    <source>
        <dbReference type="Proteomes" id="UP000184480"/>
    </source>
</evidence>
<keyword evidence="5" id="KW-0406">Ion transport</keyword>
<evidence type="ECO:0000256" key="3">
    <source>
        <dbReference type="ARBA" id="ARBA00022692"/>
    </source>
</evidence>
<dbReference type="GO" id="GO:1902600">
    <property type="term" value="P:proton transmembrane transport"/>
    <property type="evidence" value="ECO:0007669"/>
    <property type="project" value="InterPro"/>
</dbReference>
<feature type="transmembrane region" description="Helical" evidence="7">
    <location>
        <begin position="225"/>
        <end position="248"/>
    </location>
</feature>
<evidence type="ECO:0000256" key="4">
    <source>
        <dbReference type="ARBA" id="ARBA00022989"/>
    </source>
</evidence>
<keyword evidence="2" id="KW-0813">Transport</keyword>
<evidence type="ECO:0000256" key="7">
    <source>
        <dbReference type="SAM" id="Phobius"/>
    </source>
</evidence>
<organism evidence="9 10">
    <name type="scientific">Dysgonomonas macrotermitis</name>
    <dbReference type="NCBI Taxonomy" id="1346286"/>
    <lineage>
        <taxon>Bacteria</taxon>
        <taxon>Pseudomonadati</taxon>
        <taxon>Bacteroidota</taxon>
        <taxon>Bacteroidia</taxon>
        <taxon>Bacteroidales</taxon>
        <taxon>Dysgonomonadaceae</taxon>
        <taxon>Dysgonomonas</taxon>
    </lineage>
</organism>
<keyword evidence="4 7" id="KW-1133">Transmembrane helix</keyword>
<dbReference type="Pfam" id="PF00999">
    <property type="entry name" value="Na_H_Exchanger"/>
    <property type="match status" value="1"/>
</dbReference>
<reference evidence="10" key="1">
    <citation type="submission" date="2016-11" db="EMBL/GenBank/DDBJ databases">
        <authorList>
            <person name="Varghese N."/>
            <person name="Submissions S."/>
        </authorList>
    </citation>
    <scope>NUCLEOTIDE SEQUENCE [LARGE SCALE GENOMIC DNA]</scope>
    <source>
        <strain evidence="10">DSM 27370</strain>
    </source>
</reference>
<keyword evidence="3 7" id="KW-0812">Transmembrane</keyword>
<name>A0A1M5ENH2_9BACT</name>
<sequence>MKKLKDILFYAVIIGGFSALIYGIIFYGKALEEGRGIVSNISEKTPFQEFIGSLLDNLHHSIGLLVLQIITIIIVSRIFGWAFKKIGQPMVIGEILAGIVLGPSLLGLYFPDVSGFLFPAQSLGNLNILSQIGLILFMFVIGMELNLKVLRNKAHEAVVISHASIIIPFALGVALAYIIYTAHAPDHIEFSSFALFIGISMSITAFPVLARIIQERGMQKTKLGAIAITCAAADDITAWCILAVVIAIVKAGSVVSSAYTIVLAVAYVAFMIKVVRPFLQKLGKRYQADKEVSKTLIAIFFVVMLVSAFVTETIGIHALFGAFMAGVMMPSDMQFRSKFAGKIEDVALVLFLPLFFVMSGLRTEIGLIDDPELWRITGLIILVAIVGKFAGSAIAAKVVGQSWKDSLTIGSLMNTRGLMELVVLNIGYDLGVLNAEIFAMMVIMALVTTFMTGPLLNLINKIFKKEESANL</sequence>
<dbReference type="Proteomes" id="UP000184480">
    <property type="component" value="Unassembled WGS sequence"/>
</dbReference>
<gene>
    <name evidence="9" type="ORF">SAMN05444362_11089</name>
</gene>
<protein>
    <submittedName>
        <fullName evidence="9">Kef-type K+ transport system, membrane component KefB</fullName>
    </submittedName>
</protein>
<feature type="transmembrane region" description="Helical" evidence="7">
    <location>
        <begin position="62"/>
        <end position="83"/>
    </location>
</feature>
<evidence type="ECO:0000256" key="5">
    <source>
        <dbReference type="ARBA" id="ARBA00023065"/>
    </source>
</evidence>
<evidence type="ECO:0000259" key="8">
    <source>
        <dbReference type="Pfam" id="PF00999"/>
    </source>
</evidence>
<feature type="transmembrane region" description="Helical" evidence="7">
    <location>
        <begin position="254"/>
        <end position="275"/>
    </location>
</feature>
<feature type="transmembrane region" description="Helical" evidence="7">
    <location>
        <begin position="373"/>
        <end position="396"/>
    </location>
</feature>
<comment type="subcellular location">
    <subcellularLocation>
        <location evidence="1">Membrane</location>
        <topology evidence="1">Multi-pass membrane protein</topology>
    </subcellularLocation>
</comment>
<dbReference type="GO" id="GO:0015297">
    <property type="term" value="F:antiporter activity"/>
    <property type="evidence" value="ECO:0007669"/>
    <property type="project" value="InterPro"/>
</dbReference>
<feature type="transmembrane region" description="Helical" evidence="7">
    <location>
        <begin position="90"/>
        <end position="108"/>
    </location>
</feature>
<keyword evidence="10" id="KW-1185">Reference proteome</keyword>
<dbReference type="InterPro" id="IPR006153">
    <property type="entry name" value="Cation/H_exchanger_TM"/>
</dbReference>
<dbReference type="InterPro" id="IPR050794">
    <property type="entry name" value="CPA2_transporter"/>
</dbReference>
<proteinExistence type="predicted"/>
<dbReference type="OrthoDB" id="9793589at2"/>
<feature type="transmembrane region" description="Helical" evidence="7">
    <location>
        <begin position="7"/>
        <end position="27"/>
    </location>
</feature>
<feature type="transmembrane region" description="Helical" evidence="7">
    <location>
        <begin position="159"/>
        <end position="180"/>
    </location>
</feature>
<accession>A0A1M5ENH2</accession>
<feature type="transmembrane region" description="Helical" evidence="7">
    <location>
        <begin position="343"/>
        <end position="361"/>
    </location>
</feature>
<feature type="domain" description="Cation/H+ exchanger transmembrane" evidence="8">
    <location>
        <begin position="75"/>
        <end position="456"/>
    </location>
</feature>
<dbReference type="PANTHER" id="PTHR32468">
    <property type="entry name" value="CATION/H + ANTIPORTER"/>
    <property type="match status" value="1"/>
</dbReference>
<evidence type="ECO:0000256" key="2">
    <source>
        <dbReference type="ARBA" id="ARBA00022448"/>
    </source>
</evidence>
<feature type="transmembrane region" description="Helical" evidence="7">
    <location>
        <begin position="296"/>
        <end position="323"/>
    </location>
</feature>
<dbReference type="InterPro" id="IPR038770">
    <property type="entry name" value="Na+/solute_symporter_sf"/>
</dbReference>
<evidence type="ECO:0000256" key="1">
    <source>
        <dbReference type="ARBA" id="ARBA00004141"/>
    </source>
</evidence>
<evidence type="ECO:0000313" key="9">
    <source>
        <dbReference type="EMBL" id="SHF80726.1"/>
    </source>
</evidence>
<feature type="transmembrane region" description="Helical" evidence="7">
    <location>
        <begin position="437"/>
        <end position="459"/>
    </location>
</feature>
<dbReference type="EMBL" id="FQUC01000010">
    <property type="protein sequence ID" value="SHF80726.1"/>
    <property type="molecule type" value="Genomic_DNA"/>
</dbReference>
<dbReference type="Gene3D" id="1.20.1530.20">
    <property type="match status" value="1"/>
</dbReference>
<dbReference type="RefSeq" id="WP_062183715.1">
    <property type="nucleotide sequence ID" value="NZ_BBXL01000022.1"/>
</dbReference>
<dbReference type="AlphaFoldDB" id="A0A1M5ENH2"/>
<evidence type="ECO:0000256" key="6">
    <source>
        <dbReference type="ARBA" id="ARBA00023136"/>
    </source>
</evidence>
<dbReference type="GO" id="GO:0016020">
    <property type="term" value="C:membrane"/>
    <property type="evidence" value="ECO:0007669"/>
    <property type="project" value="UniProtKB-SubCell"/>
</dbReference>
<feature type="transmembrane region" description="Helical" evidence="7">
    <location>
        <begin position="128"/>
        <end position="147"/>
    </location>
</feature>
<keyword evidence="6 7" id="KW-0472">Membrane</keyword>
<dbReference type="STRING" id="1346286.SAMN05444362_11089"/>
<dbReference type="PANTHER" id="PTHR32468:SF0">
    <property type="entry name" value="K(+)_H(+) ANTIPORTER 1"/>
    <property type="match status" value="1"/>
</dbReference>
<feature type="transmembrane region" description="Helical" evidence="7">
    <location>
        <begin position="192"/>
        <end position="213"/>
    </location>
</feature>